<name>A0A847ETW0_9BACT</name>
<organism evidence="3 4">
    <name type="scientific">Candidatus Dojkabacteria bacterium</name>
    <dbReference type="NCBI Taxonomy" id="2099670"/>
    <lineage>
        <taxon>Bacteria</taxon>
        <taxon>Candidatus Dojkabacteria</taxon>
    </lineage>
</organism>
<gene>
    <name evidence="3" type="ORF">GX618_00560</name>
</gene>
<feature type="transmembrane region" description="Helical" evidence="2">
    <location>
        <begin position="22"/>
        <end position="40"/>
    </location>
</feature>
<dbReference type="SUPFAM" id="SSF48452">
    <property type="entry name" value="TPR-like"/>
    <property type="match status" value="1"/>
</dbReference>
<dbReference type="Proteomes" id="UP000554004">
    <property type="component" value="Unassembled WGS sequence"/>
</dbReference>
<evidence type="ECO:0000256" key="1">
    <source>
        <dbReference type="PROSITE-ProRule" id="PRU00339"/>
    </source>
</evidence>
<feature type="transmembrane region" description="Helical" evidence="2">
    <location>
        <begin position="79"/>
        <end position="97"/>
    </location>
</feature>
<keyword evidence="1" id="KW-0802">TPR repeat</keyword>
<dbReference type="AlphaFoldDB" id="A0A847ETW0"/>
<feature type="transmembrane region" description="Helical" evidence="2">
    <location>
        <begin position="267"/>
        <end position="287"/>
    </location>
</feature>
<feature type="transmembrane region" description="Helical" evidence="2">
    <location>
        <begin position="241"/>
        <end position="260"/>
    </location>
</feature>
<feature type="repeat" description="TPR" evidence="1">
    <location>
        <begin position="650"/>
        <end position="683"/>
    </location>
</feature>
<accession>A0A847ETW0</accession>
<evidence type="ECO:0000313" key="3">
    <source>
        <dbReference type="EMBL" id="NLE30754.1"/>
    </source>
</evidence>
<reference evidence="3 4" key="1">
    <citation type="journal article" date="2020" name="Biotechnol. Biofuels">
        <title>New insights from the biogas microbiome by comprehensive genome-resolved metagenomics of nearly 1600 species originating from multiple anaerobic digesters.</title>
        <authorList>
            <person name="Campanaro S."/>
            <person name="Treu L."/>
            <person name="Rodriguez-R L.M."/>
            <person name="Kovalovszki A."/>
            <person name="Ziels R.M."/>
            <person name="Maus I."/>
            <person name="Zhu X."/>
            <person name="Kougias P.G."/>
            <person name="Basile A."/>
            <person name="Luo G."/>
            <person name="Schluter A."/>
            <person name="Konstantinidis K.T."/>
            <person name="Angelidaki I."/>
        </authorList>
    </citation>
    <scope>NUCLEOTIDE SEQUENCE [LARGE SCALE GENOMIC DNA]</scope>
    <source>
        <strain evidence="3">AS06rmzACSIP_421</strain>
    </source>
</reference>
<keyword evidence="2" id="KW-1133">Transmembrane helix</keyword>
<feature type="transmembrane region" description="Helical" evidence="2">
    <location>
        <begin position="139"/>
        <end position="161"/>
    </location>
</feature>
<comment type="caution">
    <text evidence="3">The sequence shown here is derived from an EMBL/GenBank/DDBJ whole genome shotgun (WGS) entry which is preliminary data.</text>
</comment>
<keyword evidence="2" id="KW-0812">Transmembrane</keyword>
<dbReference type="Gene3D" id="1.25.40.10">
    <property type="entry name" value="Tetratricopeptide repeat domain"/>
    <property type="match status" value="1"/>
</dbReference>
<sequence>MSEEKSVIVSSVFDMISKIQRVLFNITLFVIPWLIIPLPFDSTERIKSIFFIALSSLLVLLEVVKWIWDGKVSIVKSKLDKIFLLLFFSFLVTTLFARDSWISMWGYDGRMGTGFFVMVFLFLFFFLSRGFMQKKKEIVNAITALSFGLFALITLSMLSVLKVDILGWFPYVRDFFTVGLPLTFSFQEVMLLSGVSIFLNIFLLIEALQSDEYQSSIFPVVSTVISFISLAIFSVNQGALIPILFFVVAIFVCVLLWLKLDKKLKALPVVIALFTTLTLVFCIGFQYEPFRKALLGSEFTTMTPIRLGSDISWGVSSSSIVGDFFRGLVGLGNDSFGIGYNIFKPSTDATIALGNTTFVTASNEIFTTLSNRGLIGVTVWLLLGLSYLRLLVKNISSSKKEGAFSSILLGLVALFVYLGSIFLPYSFLMYFVLFVLTILLVAIDSKENDNDEFLLKFWAVNTGTGSRDINKTMEGVNWFITILFTVLTLGVIIFLSVRTLGTAYVVRAESYNIEMNTKYQNEPEVTQEVREEYLERIAGYYDNALRYDASNPYINRKSSLIALEIINLLSERYADAEENEKEGILSTITTWKNTAIDLSKEAINTSPLTYANWNTRAAVYIGLISVGFSDYSQDALNALQTCVNINPLDYDSYYKAAQIYMVKEDYDKALSTLDTVLRINGQHVPSLILSASILYEQKNTEQAILYLQAAKEILEVNKLDSGETYDNIVKSLEQLGATEEDLEKVEEIEDQAEKIVEETPETE</sequence>
<feature type="transmembrane region" description="Helical" evidence="2">
    <location>
        <begin position="403"/>
        <end position="421"/>
    </location>
</feature>
<proteinExistence type="predicted"/>
<feature type="transmembrane region" description="Helical" evidence="2">
    <location>
        <begin position="373"/>
        <end position="391"/>
    </location>
</feature>
<feature type="transmembrane region" description="Helical" evidence="2">
    <location>
        <begin position="181"/>
        <end position="205"/>
    </location>
</feature>
<feature type="transmembrane region" description="Helical" evidence="2">
    <location>
        <begin position="46"/>
        <end position="67"/>
    </location>
</feature>
<dbReference type="InterPro" id="IPR011990">
    <property type="entry name" value="TPR-like_helical_dom_sf"/>
</dbReference>
<dbReference type="SMART" id="SM00028">
    <property type="entry name" value="TPR"/>
    <property type="match status" value="2"/>
</dbReference>
<dbReference type="InterPro" id="IPR019734">
    <property type="entry name" value="TPR_rpt"/>
</dbReference>
<dbReference type="EMBL" id="JAAZAL010000020">
    <property type="protein sequence ID" value="NLE30754.1"/>
    <property type="molecule type" value="Genomic_DNA"/>
</dbReference>
<keyword evidence="2" id="KW-0472">Membrane</keyword>
<dbReference type="PROSITE" id="PS50005">
    <property type="entry name" value="TPR"/>
    <property type="match status" value="1"/>
</dbReference>
<protein>
    <submittedName>
        <fullName evidence="3">Tetratricopeptide repeat protein</fullName>
    </submittedName>
</protein>
<feature type="transmembrane region" description="Helical" evidence="2">
    <location>
        <begin position="217"/>
        <end position="235"/>
    </location>
</feature>
<evidence type="ECO:0000256" key="2">
    <source>
        <dbReference type="SAM" id="Phobius"/>
    </source>
</evidence>
<feature type="transmembrane region" description="Helical" evidence="2">
    <location>
        <begin position="109"/>
        <end position="127"/>
    </location>
</feature>
<feature type="transmembrane region" description="Helical" evidence="2">
    <location>
        <begin position="476"/>
        <end position="497"/>
    </location>
</feature>
<feature type="transmembrane region" description="Helical" evidence="2">
    <location>
        <begin position="427"/>
        <end position="443"/>
    </location>
</feature>
<evidence type="ECO:0000313" key="4">
    <source>
        <dbReference type="Proteomes" id="UP000554004"/>
    </source>
</evidence>